<dbReference type="Gene3D" id="2.10.220.10">
    <property type="entry name" value="Hormone Receptor, Insulin-like Growth Factor Receptor 1, Chain A, domain 2"/>
    <property type="match status" value="4"/>
</dbReference>
<keyword evidence="4" id="KW-1133">Transmembrane helix</keyword>
<feature type="compositionally biased region" description="Low complexity" evidence="3">
    <location>
        <begin position="860"/>
        <end position="877"/>
    </location>
</feature>
<dbReference type="SMART" id="SM00261">
    <property type="entry name" value="FU"/>
    <property type="match status" value="7"/>
</dbReference>
<comment type="caution">
    <text evidence="7">The sequence shown here is derived from an EMBL/GenBank/DDBJ whole genome shotgun (WGS) entry which is preliminary data.</text>
</comment>
<feature type="domain" description="EGF-like" evidence="6">
    <location>
        <begin position="184"/>
        <end position="216"/>
    </location>
</feature>
<accession>A0A9P6HRX9</accession>
<evidence type="ECO:0000313" key="7">
    <source>
        <dbReference type="EMBL" id="KAF9793355.1"/>
    </source>
</evidence>
<evidence type="ECO:0000256" key="2">
    <source>
        <dbReference type="PROSITE-ProRule" id="PRU00076"/>
    </source>
</evidence>
<dbReference type="EMBL" id="WIUZ02000001">
    <property type="protein sequence ID" value="KAF9793355.1"/>
    <property type="molecule type" value="Genomic_DNA"/>
</dbReference>
<dbReference type="OrthoDB" id="18487at2759"/>
<proteinExistence type="predicted"/>
<dbReference type="CDD" id="cd00064">
    <property type="entry name" value="FU"/>
    <property type="match status" value="3"/>
</dbReference>
<dbReference type="Gene3D" id="2.10.25.10">
    <property type="entry name" value="Laminin"/>
    <property type="match status" value="1"/>
</dbReference>
<keyword evidence="5" id="KW-0732">Signal</keyword>
<keyword evidence="1 2" id="KW-0245">EGF-like domain</keyword>
<dbReference type="Pfam" id="PF23106">
    <property type="entry name" value="EGF_Teneurin"/>
    <property type="match status" value="1"/>
</dbReference>
<evidence type="ECO:0000256" key="4">
    <source>
        <dbReference type="SAM" id="Phobius"/>
    </source>
</evidence>
<comment type="caution">
    <text evidence="2">Lacks conserved residue(s) required for the propagation of feature annotation.</text>
</comment>
<sequence>MFLSGLFLSALLSFAKSADAAQSTVVCVAGQCIQGYTNLTIGALLSAPGAPTDIRLLPGQYTTTTNPALLNSLLTNKAATLQPLSQGFTNNGTVSLPLEVALQPGVAVYPQSKYSGTPQFAPLPTSPVGNSSTPVTSQSFALSSNVWLSMQSGSNRVVFWSSVPDVSQLPQSVGTGALSILDIQSSSCSPPCSGNGVCSAAGTCTCPTGFTGSSCETCAAGFFGPKCQPCPSNCTKCDQGITGTGICLTPAVANLPSTCNCINGVCGSNGQCTCNPGWTTGTNGTSCSACSKGFFLSTSGNCQVCQVGCTQCADGTGTCITCQSGFTQNANDRTKCIAQSAVTSTGTTCPPQSFSTGANCSPCSPSCSTCSGPTSNACTTCASTLYMFNGSCVSADGNGVCAGSSLIADNNKQECDSCPATCTGCKIPGFNIASTVNQLQCTGCLPGFVLSQGSCVQSCPSGTFLNPTDNTCTACDASCSTCSGSSTFCLSCANSKLASSGSCVSSCPSNTFSSSGSCVTCHPDCATCSGGAFNQCSSCSSNLPVLTNGRCLPTCAENQYFDKTTSTCQTCDSSCSSCSGPGSSSCLACGGSNQVLRGGSCVNASCNSTTSVIPALGVCLSELVMVPPPSGTGTVPPLPSITGINSPAPPKSGSNRLQWWQILLMALGCAFIFMVFLMCWRRRARKQRANKTKQFAVAKKLDDPKGWKQRLVRFGERLFGHTSKNKLAGHYKYTGDQRGYPEDSKKGGDIAMRDLEEQRRFRDDLERPTTYHDDDLDGIVGAYEYEQSIRSSPSEYSRFYRQQPHNDPSAELDREYNRLRKQKPKEDILESIASRSIYSQVTGSKKRAPEPRLAVRDFPGSRFSTSTGSGSSGRSRTLTPAEEYKSNLQQRALEPNFTGSSENSMGSNNPFRKFIR</sequence>
<evidence type="ECO:0000256" key="3">
    <source>
        <dbReference type="SAM" id="MobiDB-lite"/>
    </source>
</evidence>
<keyword evidence="2" id="KW-1015">Disulfide bond</keyword>
<dbReference type="SUPFAM" id="SSF57184">
    <property type="entry name" value="Growth factor receptor domain"/>
    <property type="match status" value="3"/>
</dbReference>
<protein>
    <submittedName>
        <fullName evidence="7">Insulin-like growth factor binding protein</fullName>
    </submittedName>
</protein>
<dbReference type="InterPro" id="IPR000742">
    <property type="entry name" value="EGF"/>
</dbReference>
<reference evidence="7" key="1">
    <citation type="journal article" date="2020" name="Nat. Commun.">
        <title>Large-scale genome sequencing of mycorrhizal fungi provides insights into the early evolution of symbiotic traits.</title>
        <authorList>
            <person name="Miyauchi S."/>
            <person name="Kiss E."/>
            <person name="Kuo A."/>
            <person name="Drula E."/>
            <person name="Kohler A."/>
            <person name="Sanchez-Garcia M."/>
            <person name="Morin E."/>
            <person name="Andreopoulos B."/>
            <person name="Barry K.W."/>
            <person name="Bonito G."/>
            <person name="Buee M."/>
            <person name="Carver A."/>
            <person name="Chen C."/>
            <person name="Cichocki N."/>
            <person name="Clum A."/>
            <person name="Culley D."/>
            <person name="Crous P.W."/>
            <person name="Fauchery L."/>
            <person name="Girlanda M."/>
            <person name="Hayes R.D."/>
            <person name="Keri Z."/>
            <person name="LaButti K."/>
            <person name="Lipzen A."/>
            <person name="Lombard V."/>
            <person name="Magnuson J."/>
            <person name="Maillard F."/>
            <person name="Murat C."/>
            <person name="Nolan M."/>
            <person name="Ohm R.A."/>
            <person name="Pangilinan J."/>
            <person name="Pereira M.F."/>
            <person name="Perotto S."/>
            <person name="Peter M."/>
            <person name="Pfister S."/>
            <person name="Riley R."/>
            <person name="Sitrit Y."/>
            <person name="Stielow J.B."/>
            <person name="Szollosi G."/>
            <person name="Zifcakova L."/>
            <person name="Stursova M."/>
            <person name="Spatafora J.W."/>
            <person name="Tedersoo L."/>
            <person name="Vaario L.M."/>
            <person name="Yamada A."/>
            <person name="Yan M."/>
            <person name="Wang P."/>
            <person name="Xu J."/>
            <person name="Bruns T."/>
            <person name="Baldrian P."/>
            <person name="Vilgalys R."/>
            <person name="Dunand C."/>
            <person name="Henrissat B."/>
            <person name="Grigoriev I.V."/>
            <person name="Hibbett D."/>
            <person name="Nagy L.G."/>
            <person name="Martin F.M."/>
        </authorList>
    </citation>
    <scope>NUCLEOTIDE SEQUENCE</scope>
    <source>
        <strain evidence="7">UH-Tt-Lm1</strain>
    </source>
</reference>
<keyword evidence="4" id="KW-0812">Transmembrane</keyword>
<organism evidence="7 8">
    <name type="scientific">Thelephora terrestris</name>
    <dbReference type="NCBI Taxonomy" id="56493"/>
    <lineage>
        <taxon>Eukaryota</taxon>
        <taxon>Fungi</taxon>
        <taxon>Dikarya</taxon>
        <taxon>Basidiomycota</taxon>
        <taxon>Agaricomycotina</taxon>
        <taxon>Agaricomycetes</taxon>
        <taxon>Thelephorales</taxon>
        <taxon>Thelephoraceae</taxon>
        <taxon>Thelephora</taxon>
    </lineage>
</organism>
<dbReference type="PROSITE" id="PS00022">
    <property type="entry name" value="EGF_1"/>
    <property type="match status" value="1"/>
</dbReference>
<evidence type="ECO:0000313" key="8">
    <source>
        <dbReference type="Proteomes" id="UP000736335"/>
    </source>
</evidence>
<evidence type="ECO:0000256" key="5">
    <source>
        <dbReference type="SAM" id="SignalP"/>
    </source>
</evidence>
<dbReference type="PROSITE" id="PS01248">
    <property type="entry name" value="EGF_LAM_1"/>
    <property type="match status" value="1"/>
</dbReference>
<feature type="chain" id="PRO_5040496374" evidence="5">
    <location>
        <begin position="21"/>
        <end position="916"/>
    </location>
</feature>
<dbReference type="PROSITE" id="PS50026">
    <property type="entry name" value="EGF_3"/>
    <property type="match status" value="1"/>
</dbReference>
<feature type="disulfide bond" evidence="2">
    <location>
        <begin position="188"/>
        <end position="198"/>
    </location>
</feature>
<keyword evidence="8" id="KW-1185">Reference proteome</keyword>
<feature type="disulfide bond" evidence="2">
    <location>
        <begin position="206"/>
        <end position="215"/>
    </location>
</feature>
<dbReference type="Proteomes" id="UP000736335">
    <property type="component" value="Unassembled WGS sequence"/>
</dbReference>
<evidence type="ECO:0000256" key="1">
    <source>
        <dbReference type="ARBA" id="ARBA00022536"/>
    </source>
</evidence>
<reference evidence="7" key="2">
    <citation type="submission" date="2020-11" db="EMBL/GenBank/DDBJ databases">
        <authorList>
            <consortium name="DOE Joint Genome Institute"/>
            <person name="Kuo A."/>
            <person name="Miyauchi S."/>
            <person name="Kiss E."/>
            <person name="Drula E."/>
            <person name="Kohler A."/>
            <person name="Sanchez-Garcia M."/>
            <person name="Andreopoulos B."/>
            <person name="Barry K.W."/>
            <person name="Bonito G."/>
            <person name="Buee M."/>
            <person name="Carver A."/>
            <person name="Chen C."/>
            <person name="Cichocki N."/>
            <person name="Clum A."/>
            <person name="Culley D."/>
            <person name="Crous P.W."/>
            <person name="Fauchery L."/>
            <person name="Girlanda M."/>
            <person name="Hayes R."/>
            <person name="Keri Z."/>
            <person name="Labutti K."/>
            <person name="Lipzen A."/>
            <person name="Lombard V."/>
            <person name="Magnuson J."/>
            <person name="Maillard F."/>
            <person name="Morin E."/>
            <person name="Murat C."/>
            <person name="Nolan M."/>
            <person name="Ohm R."/>
            <person name="Pangilinan J."/>
            <person name="Pereira M."/>
            <person name="Perotto S."/>
            <person name="Peter M."/>
            <person name="Riley R."/>
            <person name="Sitrit Y."/>
            <person name="Stielow B."/>
            <person name="Szollosi G."/>
            <person name="Zifcakova L."/>
            <person name="Stursova M."/>
            <person name="Spatafora J.W."/>
            <person name="Tedersoo L."/>
            <person name="Vaario L.-M."/>
            <person name="Yamada A."/>
            <person name="Yan M."/>
            <person name="Wang P."/>
            <person name="Xu J."/>
            <person name="Bruns T."/>
            <person name="Baldrian P."/>
            <person name="Vilgalys R."/>
            <person name="Henrissat B."/>
            <person name="Grigoriev I.V."/>
            <person name="Hibbett D."/>
            <person name="Nagy L.G."/>
            <person name="Martin F.M."/>
        </authorList>
    </citation>
    <scope>NUCLEOTIDE SEQUENCE</scope>
    <source>
        <strain evidence="7">UH-Tt-Lm1</strain>
    </source>
</reference>
<feature type="region of interest" description="Disordered" evidence="3">
    <location>
        <begin position="840"/>
        <end position="916"/>
    </location>
</feature>
<dbReference type="InterPro" id="IPR009030">
    <property type="entry name" value="Growth_fac_rcpt_cys_sf"/>
</dbReference>
<dbReference type="CDD" id="cd00055">
    <property type="entry name" value="EGF_Lam"/>
    <property type="match status" value="1"/>
</dbReference>
<feature type="signal peptide" evidence="5">
    <location>
        <begin position="1"/>
        <end position="20"/>
    </location>
</feature>
<dbReference type="AlphaFoldDB" id="A0A9P6HRX9"/>
<name>A0A9P6HRX9_9AGAM</name>
<gene>
    <name evidence="7" type="ORF">BJ322DRAFT_1098084</name>
</gene>
<dbReference type="PANTHER" id="PTHR15332:SF175">
    <property type="entry name" value="PROPROTEIN CONVERTASE SUBTILISIN_KEXIN TYPE 5-LIKE"/>
    <property type="match status" value="1"/>
</dbReference>
<feature type="transmembrane region" description="Helical" evidence="4">
    <location>
        <begin position="659"/>
        <end position="680"/>
    </location>
</feature>
<dbReference type="PANTHER" id="PTHR15332">
    <property type="entry name" value="PROPROTEIN CONVERTASE SUBTILISIN_KEXIN TYPE 5-LIKE"/>
    <property type="match status" value="1"/>
</dbReference>
<keyword evidence="4" id="KW-0472">Membrane</keyword>
<dbReference type="InterPro" id="IPR006212">
    <property type="entry name" value="Furin_repeat"/>
</dbReference>
<dbReference type="SMART" id="SM00181">
    <property type="entry name" value="EGF"/>
    <property type="match status" value="6"/>
</dbReference>
<dbReference type="InterPro" id="IPR002049">
    <property type="entry name" value="LE_dom"/>
</dbReference>
<evidence type="ECO:0000259" key="6">
    <source>
        <dbReference type="PROSITE" id="PS50026"/>
    </source>
</evidence>
<feature type="compositionally biased region" description="Polar residues" evidence="3">
    <location>
        <begin position="897"/>
        <end position="910"/>
    </location>
</feature>